<reference evidence="1" key="1">
    <citation type="submission" date="2014-09" db="EMBL/GenBank/DDBJ databases">
        <authorList>
            <person name="Magalhaes I.L.F."/>
            <person name="Oliveira U."/>
            <person name="Santos F.R."/>
            <person name="Vidigal T.H.D.A."/>
            <person name="Brescovit A.D."/>
            <person name="Santos A.J."/>
        </authorList>
    </citation>
    <scope>NUCLEOTIDE SEQUENCE</scope>
    <source>
        <tissue evidence="1">Shoot tissue taken approximately 20 cm above the soil surface</tissue>
    </source>
</reference>
<dbReference type="AlphaFoldDB" id="A0A0A8YGS2"/>
<name>A0A0A8YGS2_ARUDO</name>
<protein>
    <submittedName>
        <fullName evidence="1">Uncharacterized protein</fullName>
    </submittedName>
</protein>
<evidence type="ECO:0000313" key="1">
    <source>
        <dbReference type="EMBL" id="JAD24515.1"/>
    </source>
</evidence>
<organism evidence="1">
    <name type="scientific">Arundo donax</name>
    <name type="common">Giant reed</name>
    <name type="synonym">Donax arundinaceus</name>
    <dbReference type="NCBI Taxonomy" id="35708"/>
    <lineage>
        <taxon>Eukaryota</taxon>
        <taxon>Viridiplantae</taxon>
        <taxon>Streptophyta</taxon>
        <taxon>Embryophyta</taxon>
        <taxon>Tracheophyta</taxon>
        <taxon>Spermatophyta</taxon>
        <taxon>Magnoliopsida</taxon>
        <taxon>Liliopsida</taxon>
        <taxon>Poales</taxon>
        <taxon>Poaceae</taxon>
        <taxon>PACMAD clade</taxon>
        <taxon>Arundinoideae</taxon>
        <taxon>Arundineae</taxon>
        <taxon>Arundo</taxon>
    </lineage>
</organism>
<sequence>MERKLTVERASGGGTSRLEWISMDFLLLPTLNEEVEAGNVFYVEG</sequence>
<dbReference type="EMBL" id="GBRH01273380">
    <property type="protein sequence ID" value="JAD24515.1"/>
    <property type="molecule type" value="Transcribed_RNA"/>
</dbReference>
<proteinExistence type="predicted"/>
<accession>A0A0A8YGS2</accession>
<reference evidence="1" key="2">
    <citation type="journal article" date="2015" name="Data Brief">
        <title>Shoot transcriptome of the giant reed, Arundo donax.</title>
        <authorList>
            <person name="Barrero R.A."/>
            <person name="Guerrero F.D."/>
            <person name="Moolhuijzen P."/>
            <person name="Goolsby J.A."/>
            <person name="Tidwell J."/>
            <person name="Bellgard S.E."/>
            <person name="Bellgard M.I."/>
        </authorList>
    </citation>
    <scope>NUCLEOTIDE SEQUENCE</scope>
    <source>
        <tissue evidence="1">Shoot tissue taken approximately 20 cm above the soil surface</tissue>
    </source>
</reference>